<organism evidence="10 11">
    <name type="scientific">Bdellovibrio bacteriovorus</name>
    <dbReference type="NCBI Taxonomy" id="959"/>
    <lineage>
        <taxon>Bacteria</taxon>
        <taxon>Pseudomonadati</taxon>
        <taxon>Bdellovibrionota</taxon>
        <taxon>Bdellovibrionia</taxon>
        <taxon>Bdellovibrionales</taxon>
        <taxon>Pseudobdellovibrionaceae</taxon>
        <taxon>Bdellovibrio</taxon>
    </lineage>
</organism>
<dbReference type="Proteomes" id="UP000075320">
    <property type="component" value="Unassembled WGS sequence"/>
</dbReference>
<dbReference type="OrthoDB" id="9763796at2"/>
<feature type="transmembrane region" description="Helical" evidence="9">
    <location>
        <begin position="285"/>
        <end position="306"/>
    </location>
</feature>
<feature type="transmembrane region" description="Helical" evidence="9">
    <location>
        <begin position="176"/>
        <end position="194"/>
    </location>
</feature>
<keyword evidence="8 9" id="KW-0472">Membrane</keyword>
<feature type="transmembrane region" description="Helical" evidence="9">
    <location>
        <begin position="525"/>
        <end position="548"/>
    </location>
</feature>
<dbReference type="GO" id="GO:0008556">
    <property type="term" value="F:P-type potassium transmembrane transporter activity"/>
    <property type="evidence" value="ECO:0007669"/>
    <property type="project" value="InterPro"/>
</dbReference>
<sequence length="563" mass="60231">MNTFDSLQFLFFIAVLITLTPPLGAYMAKVFQGEHTFMHPVLGWMERLIYRMAGAPENEMTWKQYAVSLMGFNFLGIMILFLIQMLQGFLPLNPQGLSAPSWHSALNTAVSFVTNTNWQGYSGEITMSYFTQMLALAVQNFVSAAVGIAVAVALIRGISRRSSKSIGNYWVDMTRAIVYVLLPLSLLGAFFLVSDGVVQTLNSYAEAVTLEGAKQILPLGPAASQVSIKMLGTNGGGFFNANAAHPFENPTALSNFIQMLMIFLIPAALTYTFGSMTKARRHGWVVFGVMLALFVSLTSLSLFSEYHRNLALGIQGPSMEGKETRFGVFNSVLFSSITTAASCGAVNMMHSSLTPLSGGISMLNMMLGEIVFGGVGAGLYGMLLFILLTVFIAGLMVGRTPEYLGKKIEAREIQMVILAILAPCAMILLGTALATLTPSALSSLAHKGPHGFSEILYAFTSAAANNGSAFAGLNANVPFYNLALSIAMLVGRFAIILPLLAVAGSLAAKKYSPASSGTFEVDTPLFGVLLTGIILIIGALTFLPALALGPIVEHFLMMQGLTF</sequence>
<keyword evidence="5 9" id="KW-0630">Potassium</keyword>
<protein>
    <recommendedName>
        <fullName evidence="9">Potassium-transporting ATPase potassium-binding subunit</fullName>
    </recommendedName>
    <alternativeName>
        <fullName evidence="9">ATP phosphohydrolase [potassium-transporting] A chain</fullName>
    </alternativeName>
    <alternativeName>
        <fullName evidence="9">Potassium-binding and translocating subunit A</fullName>
    </alternativeName>
    <alternativeName>
        <fullName evidence="9">Potassium-translocating ATPase A chain</fullName>
    </alternativeName>
</protein>
<evidence type="ECO:0000256" key="2">
    <source>
        <dbReference type="ARBA" id="ARBA00022475"/>
    </source>
</evidence>
<feature type="transmembrane region" description="Helical" evidence="9">
    <location>
        <begin position="455"/>
        <end position="473"/>
    </location>
</feature>
<feature type="transmembrane region" description="Helical" evidence="9">
    <location>
        <begin position="133"/>
        <end position="155"/>
    </location>
</feature>
<evidence type="ECO:0000256" key="7">
    <source>
        <dbReference type="ARBA" id="ARBA00023065"/>
    </source>
</evidence>
<keyword evidence="1 9" id="KW-0813">Transport</keyword>
<gene>
    <name evidence="9" type="primary">kdpA</name>
    <name evidence="10" type="ORF">AZI86_14550</name>
</gene>
<evidence type="ECO:0000256" key="4">
    <source>
        <dbReference type="ARBA" id="ARBA00022692"/>
    </source>
</evidence>
<dbReference type="Pfam" id="PF03814">
    <property type="entry name" value="KdpA"/>
    <property type="match status" value="1"/>
</dbReference>
<dbReference type="HAMAP" id="MF_00275">
    <property type="entry name" value="KdpA"/>
    <property type="match status" value="1"/>
</dbReference>
<proteinExistence type="inferred from homology"/>
<evidence type="ECO:0000256" key="3">
    <source>
        <dbReference type="ARBA" id="ARBA00022538"/>
    </source>
</evidence>
<dbReference type="EMBL" id="LUKE01000003">
    <property type="protein sequence ID" value="KYG64024.1"/>
    <property type="molecule type" value="Genomic_DNA"/>
</dbReference>
<evidence type="ECO:0000313" key="11">
    <source>
        <dbReference type="Proteomes" id="UP000075320"/>
    </source>
</evidence>
<evidence type="ECO:0000313" key="10">
    <source>
        <dbReference type="EMBL" id="KYG64024.1"/>
    </source>
</evidence>
<dbReference type="PANTHER" id="PTHR30607">
    <property type="entry name" value="POTASSIUM-TRANSPORTING ATPASE A CHAIN"/>
    <property type="match status" value="1"/>
</dbReference>
<comment type="function">
    <text evidence="9">Part of the high-affinity ATP-driven potassium transport (or Kdp) system, which catalyzes the hydrolysis of ATP coupled with the electrogenic transport of potassium into the cytoplasm. This subunit binds the extracellular potassium ions and delivers the ions to the membrane domain of KdpB through an intramembrane tunnel.</text>
</comment>
<accession>A0A150WK11</accession>
<keyword evidence="2 9" id="KW-1003">Cell membrane</keyword>
<reference evidence="10 11" key="1">
    <citation type="submission" date="2016-03" db="EMBL/GenBank/DDBJ databases">
        <authorList>
            <person name="Ploux O."/>
        </authorList>
    </citation>
    <scope>NUCLEOTIDE SEQUENCE [LARGE SCALE GENOMIC DNA]</scope>
    <source>
        <strain evidence="10 11">R0</strain>
    </source>
</reference>
<comment type="subcellular location">
    <subcellularLocation>
        <location evidence="9">Cell membrane</location>
        <topology evidence="9">Multi-pass membrane protein</topology>
    </subcellularLocation>
</comment>
<keyword evidence="11" id="KW-1185">Reference proteome</keyword>
<keyword evidence="6 9" id="KW-1133">Transmembrane helix</keyword>
<evidence type="ECO:0000256" key="5">
    <source>
        <dbReference type="ARBA" id="ARBA00022958"/>
    </source>
</evidence>
<dbReference type="GO" id="GO:0030955">
    <property type="term" value="F:potassium ion binding"/>
    <property type="evidence" value="ECO:0007669"/>
    <property type="project" value="UniProtKB-UniRule"/>
</dbReference>
<comment type="subunit">
    <text evidence="9">The system is composed of three essential subunits: KdpA, KdpB and KdpC.</text>
</comment>
<keyword evidence="3 9" id="KW-0633">Potassium transport</keyword>
<feature type="transmembrane region" description="Helical" evidence="9">
    <location>
        <begin position="65"/>
        <end position="86"/>
    </location>
</feature>
<dbReference type="GO" id="GO:0005886">
    <property type="term" value="C:plasma membrane"/>
    <property type="evidence" value="ECO:0007669"/>
    <property type="project" value="UniProtKB-SubCell"/>
</dbReference>
<name>A0A150WK11_BDEBC</name>
<feature type="transmembrane region" description="Helical" evidence="9">
    <location>
        <begin position="370"/>
        <end position="393"/>
    </location>
</feature>
<feature type="transmembrane region" description="Helical" evidence="9">
    <location>
        <begin position="6"/>
        <end position="28"/>
    </location>
</feature>
<dbReference type="AlphaFoldDB" id="A0A150WK11"/>
<evidence type="ECO:0000256" key="9">
    <source>
        <dbReference type="HAMAP-Rule" id="MF_00275"/>
    </source>
</evidence>
<feature type="transmembrane region" description="Helical" evidence="9">
    <location>
        <begin position="479"/>
        <end position="504"/>
    </location>
</feature>
<evidence type="ECO:0000256" key="1">
    <source>
        <dbReference type="ARBA" id="ARBA00022448"/>
    </source>
</evidence>
<keyword evidence="4 9" id="KW-0812">Transmembrane</keyword>
<evidence type="ECO:0000256" key="6">
    <source>
        <dbReference type="ARBA" id="ARBA00022989"/>
    </source>
</evidence>
<dbReference type="PANTHER" id="PTHR30607:SF2">
    <property type="entry name" value="POTASSIUM-TRANSPORTING ATPASE POTASSIUM-BINDING SUBUNIT"/>
    <property type="match status" value="1"/>
</dbReference>
<comment type="caution">
    <text evidence="10">The sequence shown here is derived from an EMBL/GenBank/DDBJ whole genome shotgun (WGS) entry which is preliminary data.</text>
</comment>
<dbReference type="RefSeq" id="WP_061835990.1">
    <property type="nucleotide sequence ID" value="NZ_LUKE01000003.1"/>
</dbReference>
<dbReference type="PIRSF" id="PIRSF001294">
    <property type="entry name" value="K_ATPaseA"/>
    <property type="match status" value="1"/>
</dbReference>
<comment type="similarity">
    <text evidence="9">Belongs to the KdpA family.</text>
</comment>
<keyword evidence="7 9" id="KW-0406">Ion transport</keyword>
<feature type="transmembrane region" description="Helical" evidence="9">
    <location>
        <begin position="256"/>
        <end position="273"/>
    </location>
</feature>
<evidence type="ECO:0000256" key="8">
    <source>
        <dbReference type="ARBA" id="ARBA00023136"/>
    </source>
</evidence>
<dbReference type="NCBIfam" id="TIGR00680">
    <property type="entry name" value="kdpA"/>
    <property type="match status" value="1"/>
</dbReference>
<dbReference type="InterPro" id="IPR004623">
    <property type="entry name" value="KdpA"/>
</dbReference>
<feature type="transmembrane region" description="Helical" evidence="9">
    <location>
        <begin position="413"/>
        <end position="434"/>
    </location>
</feature>